<feature type="compositionally biased region" description="Basic and acidic residues" evidence="1">
    <location>
        <begin position="76"/>
        <end position="91"/>
    </location>
</feature>
<organism evidence="2 3">
    <name type="scientific">Coccidioides immitis RMSCC 2394</name>
    <dbReference type="NCBI Taxonomy" id="404692"/>
    <lineage>
        <taxon>Eukaryota</taxon>
        <taxon>Fungi</taxon>
        <taxon>Dikarya</taxon>
        <taxon>Ascomycota</taxon>
        <taxon>Pezizomycotina</taxon>
        <taxon>Eurotiomycetes</taxon>
        <taxon>Eurotiomycetidae</taxon>
        <taxon>Onygenales</taxon>
        <taxon>Onygenaceae</taxon>
        <taxon>Coccidioides</taxon>
    </lineage>
</organism>
<dbReference type="AlphaFoldDB" id="A0A0J6YN23"/>
<dbReference type="Proteomes" id="UP000054565">
    <property type="component" value="Unassembled WGS sequence"/>
</dbReference>
<feature type="region of interest" description="Disordered" evidence="1">
    <location>
        <begin position="71"/>
        <end position="98"/>
    </location>
</feature>
<accession>A0A0J6YN23</accession>
<name>A0A0J6YN23_COCIT</name>
<proteinExistence type="predicted"/>
<reference evidence="3" key="1">
    <citation type="journal article" date="2010" name="Genome Res.">
        <title>Population genomic sequencing of Coccidioides fungi reveals recent hybridization and transposon control.</title>
        <authorList>
            <person name="Neafsey D.E."/>
            <person name="Barker B.M."/>
            <person name="Sharpton T.J."/>
            <person name="Stajich J.E."/>
            <person name="Park D.J."/>
            <person name="Whiston E."/>
            <person name="Hung C.-Y."/>
            <person name="McMahan C."/>
            <person name="White J."/>
            <person name="Sykes S."/>
            <person name="Heiman D."/>
            <person name="Young S."/>
            <person name="Zeng Q."/>
            <person name="Abouelleil A."/>
            <person name="Aftuck L."/>
            <person name="Bessette D."/>
            <person name="Brown A."/>
            <person name="FitzGerald M."/>
            <person name="Lui A."/>
            <person name="Macdonald J.P."/>
            <person name="Priest M."/>
            <person name="Orbach M.J."/>
            <person name="Galgiani J.N."/>
            <person name="Kirkland T.N."/>
            <person name="Cole G.T."/>
            <person name="Birren B.W."/>
            <person name="Henn M.R."/>
            <person name="Taylor J.W."/>
            <person name="Rounsley S.D."/>
        </authorList>
    </citation>
    <scope>NUCLEOTIDE SEQUENCE [LARGE SCALE GENOMIC DNA]</scope>
    <source>
        <strain evidence="3">RMSCC 2394</strain>
    </source>
</reference>
<gene>
    <name evidence="2" type="ORF">CIRG_09294</name>
</gene>
<protein>
    <submittedName>
        <fullName evidence="2">Uncharacterized protein</fullName>
    </submittedName>
</protein>
<evidence type="ECO:0000313" key="3">
    <source>
        <dbReference type="Proteomes" id="UP000054565"/>
    </source>
</evidence>
<dbReference type="EMBL" id="DS028100">
    <property type="protein sequence ID" value="KMP10061.1"/>
    <property type="molecule type" value="Genomic_DNA"/>
</dbReference>
<evidence type="ECO:0000313" key="2">
    <source>
        <dbReference type="EMBL" id="KMP10061.1"/>
    </source>
</evidence>
<evidence type="ECO:0000256" key="1">
    <source>
        <dbReference type="SAM" id="MobiDB-lite"/>
    </source>
</evidence>
<sequence>MSDLLEVVGPQDTKIAEHTSSKTASVWDIPVLVRSMVPGNLRCCGASPALKTLTAREAQIESSARIPLLKSAQKVKGTDERNENQGTRSDKEEVEDDAYIAAAIGHA</sequence>